<keyword evidence="2" id="KW-0812">Transmembrane</keyword>
<evidence type="ECO:0000256" key="1">
    <source>
        <dbReference type="SAM" id="MobiDB-lite"/>
    </source>
</evidence>
<name>A0ABW4KY23_9MICO</name>
<organism evidence="3 4">
    <name type="scientific">Georgenia deserti</name>
    <dbReference type="NCBI Taxonomy" id="2093781"/>
    <lineage>
        <taxon>Bacteria</taxon>
        <taxon>Bacillati</taxon>
        <taxon>Actinomycetota</taxon>
        <taxon>Actinomycetes</taxon>
        <taxon>Micrococcales</taxon>
        <taxon>Bogoriellaceae</taxon>
        <taxon>Georgenia</taxon>
    </lineage>
</organism>
<accession>A0ABW4KY23</accession>
<feature type="transmembrane region" description="Helical" evidence="2">
    <location>
        <begin position="41"/>
        <end position="60"/>
    </location>
</feature>
<evidence type="ECO:0000313" key="3">
    <source>
        <dbReference type="EMBL" id="MFD1716311.1"/>
    </source>
</evidence>
<sequence length="131" mass="14100">MTQRDSEPTPQAPDGDAEPGGEAVPVGDAIDRRAVRRAPRYGRFIVLGIVLGAVLSFALSAVPPSQEAVETGQVLARSDLFWLLFLTLGFFGGILGALVALLVDRVSLRSRERRMRAVRDDLGQGTADRGR</sequence>
<feature type="region of interest" description="Disordered" evidence="1">
    <location>
        <begin position="1"/>
        <end position="28"/>
    </location>
</feature>
<comment type="caution">
    <text evidence="3">The sequence shown here is derived from an EMBL/GenBank/DDBJ whole genome shotgun (WGS) entry which is preliminary data.</text>
</comment>
<reference evidence="4" key="1">
    <citation type="journal article" date="2019" name="Int. J. Syst. Evol. Microbiol.">
        <title>The Global Catalogue of Microorganisms (GCM) 10K type strain sequencing project: providing services to taxonomists for standard genome sequencing and annotation.</title>
        <authorList>
            <consortium name="The Broad Institute Genomics Platform"/>
            <consortium name="The Broad Institute Genome Sequencing Center for Infectious Disease"/>
            <person name="Wu L."/>
            <person name="Ma J."/>
        </authorList>
    </citation>
    <scope>NUCLEOTIDE SEQUENCE [LARGE SCALE GENOMIC DNA]</scope>
    <source>
        <strain evidence="4">JCM 17130</strain>
    </source>
</reference>
<dbReference type="RefSeq" id="WP_388001759.1">
    <property type="nucleotide sequence ID" value="NZ_JBHUEE010000001.1"/>
</dbReference>
<dbReference type="Proteomes" id="UP001597277">
    <property type="component" value="Unassembled WGS sequence"/>
</dbReference>
<feature type="transmembrane region" description="Helical" evidence="2">
    <location>
        <begin position="80"/>
        <end position="103"/>
    </location>
</feature>
<keyword evidence="2" id="KW-1133">Transmembrane helix</keyword>
<dbReference type="EMBL" id="JBHUEE010000001">
    <property type="protein sequence ID" value="MFD1716311.1"/>
    <property type="molecule type" value="Genomic_DNA"/>
</dbReference>
<evidence type="ECO:0000256" key="2">
    <source>
        <dbReference type="SAM" id="Phobius"/>
    </source>
</evidence>
<gene>
    <name evidence="3" type="ORF">ACFSE6_00550</name>
</gene>
<evidence type="ECO:0008006" key="5">
    <source>
        <dbReference type="Google" id="ProtNLM"/>
    </source>
</evidence>
<protein>
    <recommendedName>
        <fullName evidence="5">Potassium transporter Trk</fullName>
    </recommendedName>
</protein>
<evidence type="ECO:0000313" key="4">
    <source>
        <dbReference type="Proteomes" id="UP001597277"/>
    </source>
</evidence>
<keyword evidence="2" id="KW-0472">Membrane</keyword>
<proteinExistence type="predicted"/>
<keyword evidence="4" id="KW-1185">Reference proteome</keyword>